<dbReference type="AlphaFoldDB" id="A0AAV8G1G6"/>
<dbReference type="InterPro" id="IPR001245">
    <property type="entry name" value="Ser-Thr/Tyr_kinase_cat_dom"/>
</dbReference>
<gene>
    <name evidence="2" type="ORF">LUZ62_048802</name>
</gene>
<feature type="domain" description="Protein kinase" evidence="1">
    <location>
        <begin position="24"/>
        <end position="298"/>
    </location>
</feature>
<evidence type="ECO:0000313" key="2">
    <source>
        <dbReference type="EMBL" id="KAJ4797556.1"/>
    </source>
</evidence>
<dbReference type="SUPFAM" id="SSF56112">
    <property type="entry name" value="Protein kinase-like (PK-like)"/>
    <property type="match status" value="2"/>
</dbReference>
<keyword evidence="2" id="KW-0808">Transferase</keyword>
<dbReference type="InterPro" id="IPR000719">
    <property type="entry name" value="Prot_kinase_dom"/>
</dbReference>
<reference evidence="2" key="1">
    <citation type="submission" date="2022-08" db="EMBL/GenBank/DDBJ databases">
        <authorList>
            <person name="Marques A."/>
        </authorList>
    </citation>
    <scope>NUCLEOTIDE SEQUENCE</scope>
    <source>
        <strain evidence="2">RhyPub2mFocal</strain>
        <tissue evidence="2">Leaves</tissue>
    </source>
</reference>
<keyword evidence="3" id="KW-1185">Reference proteome</keyword>
<evidence type="ECO:0000259" key="1">
    <source>
        <dbReference type="PROSITE" id="PS50011"/>
    </source>
</evidence>
<dbReference type="Gene3D" id="3.30.200.20">
    <property type="entry name" value="Phosphorylase Kinase, domain 1"/>
    <property type="match status" value="1"/>
</dbReference>
<dbReference type="PANTHER" id="PTHR27006">
    <property type="entry name" value="PROMASTIGOTE SURFACE ANTIGEN PROTEIN PSA"/>
    <property type="match status" value="1"/>
</dbReference>
<dbReference type="Gene3D" id="1.10.510.10">
    <property type="entry name" value="Transferase(Phosphotransferase) domain 1"/>
    <property type="match status" value="2"/>
</dbReference>
<dbReference type="Proteomes" id="UP001140206">
    <property type="component" value="Chromosome 2"/>
</dbReference>
<comment type="caution">
    <text evidence="2">The sequence shown here is derived from an EMBL/GenBank/DDBJ whole genome shotgun (WGS) entry which is preliminary data.</text>
</comment>
<dbReference type="PANTHER" id="PTHR27006:SF606">
    <property type="entry name" value="INTERLEUKIN-1 RECEPTOR-ASSOCIATED KINASE 4"/>
    <property type="match status" value="1"/>
</dbReference>
<keyword evidence="2" id="KW-0418">Kinase</keyword>
<sequence>MRKAGSVQPFQYRLSELEKATNNFSDRNKLGCGGSGVVYKSFDKNKTHNTTRMGGGTPGYFAPEICYFQLYSPKSDVYNFGLLIMEIIAGCTIPLYASRNSECLAYDMWHRWKNNNNSQPREWSTLDRIIKGIANGISYLHHGLEEKYLIHGNLNPSTIWLDDSWNAQLSSFSLTRVLDVNESFFKLSSPCGALGYTAPEIYSYLRITTKSDVYSYGITLLRILVDEESGCYFTDFNTIFKVWNKWQQNKILELLDQRIHSCHPKEALCFFQIALLCIQGDPDKRPNMQEVVKMLTSLDDLPVPTPPVFRVQHRH</sequence>
<dbReference type="EMBL" id="JAMFTS010000002">
    <property type="protein sequence ID" value="KAJ4797556.1"/>
    <property type="molecule type" value="Genomic_DNA"/>
</dbReference>
<dbReference type="GO" id="GO:0005524">
    <property type="term" value="F:ATP binding"/>
    <property type="evidence" value="ECO:0007669"/>
    <property type="project" value="InterPro"/>
</dbReference>
<proteinExistence type="predicted"/>
<evidence type="ECO:0000313" key="3">
    <source>
        <dbReference type="Proteomes" id="UP001140206"/>
    </source>
</evidence>
<keyword evidence="2" id="KW-0675">Receptor</keyword>
<dbReference type="InterPro" id="IPR011009">
    <property type="entry name" value="Kinase-like_dom_sf"/>
</dbReference>
<name>A0AAV8G1G6_9POAL</name>
<organism evidence="2 3">
    <name type="scientific">Rhynchospora pubera</name>
    <dbReference type="NCBI Taxonomy" id="906938"/>
    <lineage>
        <taxon>Eukaryota</taxon>
        <taxon>Viridiplantae</taxon>
        <taxon>Streptophyta</taxon>
        <taxon>Embryophyta</taxon>
        <taxon>Tracheophyta</taxon>
        <taxon>Spermatophyta</taxon>
        <taxon>Magnoliopsida</taxon>
        <taxon>Liliopsida</taxon>
        <taxon>Poales</taxon>
        <taxon>Cyperaceae</taxon>
        <taxon>Cyperoideae</taxon>
        <taxon>Rhynchosporeae</taxon>
        <taxon>Rhynchospora</taxon>
    </lineage>
</organism>
<dbReference type="GO" id="GO:0004672">
    <property type="term" value="F:protein kinase activity"/>
    <property type="evidence" value="ECO:0007669"/>
    <property type="project" value="InterPro"/>
</dbReference>
<protein>
    <submittedName>
        <fullName evidence="2">Cysteine-rich RECEPTOR-like kinase</fullName>
    </submittedName>
</protein>
<accession>A0AAV8G1G6</accession>
<dbReference type="Pfam" id="PF07714">
    <property type="entry name" value="PK_Tyr_Ser-Thr"/>
    <property type="match status" value="2"/>
</dbReference>
<dbReference type="PROSITE" id="PS50011">
    <property type="entry name" value="PROTEIN_KINASE_DOM"/>
    <property type="match status" value="1"/>
</dbReference>